<dbReference type="EMBL" id="DQ392986">
    <property type="protein sequence ID" value="ABD48713.1"/>
    <property type="molecule type" value="Genomic_RNA"/>
</dbReference>
<sequence length="224" mass="25523">MTQPFSARIMPIYLGQSNSRTMGGLLFLRVRKEQPIDTRVEPVLLLLKLSCQHLKLRLQWPPRCGHATLERTLGRLENRSPSSIASLWAMSPGRLVVGYWWLRGQSIPATYSASPGFLYSLPDTRSTACHHCLLDILQLVPQPRRARSSWRLIKTLQMLPPPPRATCITMMEQLESRPGTVQCCKYLVILWIGLLMIPVVPTLSLLTLVRWLLPIMANLKGMWM</sequence>
<protein>
    <submittedName>
        <fullName evidence="2">p25 protein</fullName>
    </submittedName>
</protein>
<keyword evidence="1" id="KW-0812">Transmembrane</keyword>
<feature type="transmembrane region" description="Helical" evidence="1">
    <location>
        <begin position="186"/>
        <end position="213"/>
    </location>
</feature>
<accession>Q27K36</accession>
<organism evidence="2">
    <name type="scientific">Hibiscus chlorotic ringspot virus</name>
    <dbReference type="NCBI Taxonomy" id="53181"/>
    <lineage>
        <taxon>Viruses</taxon>
        <taxon>Riboviria</taxon>
        <taxon>Orthornavirae</taxon>
        <taxon>Kitrinoviricota</taxon>
        <taxon>Tolucaviricetes</taxon>
        <taxon>Tolivirales</taxon>
        <taxon>Tombusviridae</taxon>
        <taxon>Procedovirinae</taxon>
        <taxon>Betacarmovirus</taxon>
        <taxon>Betacarmovirus hibisci</taxon>
    </lineage>
</organism>
<evidence type="ECO:0000256" key="1">
    <source>
        <dbReference type="SAM" id="Phobius"/>
    </source>
</evidence>
<name>Q27K36_9TOMB</name>
<evidence type="ECO:0000313" key="2">
    <source>
        <dbReference type="EMBL" id="ABD48713.1"/>
    </source>
</evidence>
<keyword evidence="1" id="KW-1133">Transmembrane helix</keyword>
<keyword evidence="1" id="KW-0472">Membrane</keyword>
<proteinExistence type="predicted"/>
<reference evidence="2" key="1">
    <citation type="submission" date="2006-02" db="EMBL/GenBank/DDBJ databases">
        <title>Study and cloning of a Taiwan isolate of Hibiscus chlorotic ringspot virus.</title>
        <authorList>
            <person name="Li S.-C."/>
            <person name="Chang Y.-C."/>
        </authorList>
    </citation>
    <scope>NUCLEOTIDE SEQUENCE</scope>
    <source>
        <strain evidence="2">TW</strain>
    </source>
</reference>